<keyword evidence="1" id="KW-0472">Membrane</keyword>
<dbReference type="Proteomes" id="UP001224781">
    <property type="component" value="Unassembled WGS sequence"/>
</dbReference>
<feature type="transmembrane region" description="Helical" evidence="1">
    <location>
        <begin position="74"/>
        <end position="102"/>
    </location>
</feature>
<dbReference type="PANTHER" id="PTHR30273">
    <property type="entry name" value="PERIPLASMIC SIGNAL SENSOR AND SIGMA FACTOR ACTIVATOR FECR-RELATED"/>
    <property type="match status" value="1"/>
</dbReference>
<keyword evidence="1" id="KW-1133">Transmembrane helix</keyword>
<comment type="caution">
    <text evidence="4">The sequence shown here is derived from an EMBL/GenBank/DDBJ whole genome shotgun (WGS) entry which is preliminary data.</text>
</comment>
<feature type="domain" description="FecR protein" evidence="2">
    <location>
        <begin position="108"/>
        <end position="197"/>
    </location>
</feature>
<dbReference type="InterPro" id="IPR006860">
    <property type="entry name" value="FecR"/>
</dbReference>
<dbReference type="Gene3D" id="2.60.120.1440">
    <property type="match status" value="1"/>
</dbReference>
<dbReference type="Pfam" id="PF04773">
    <property type="entry name" value="FecR"/>
    <property type="match status" value="1"/>
</dbReference>
<reference evidence="4 5" key="1">
    <citation type="submission" date="2023-07" db="EMBL/GenBank/DDBJ databases">
        <title>Functional and genomic diversity of the sorghum phyllosphere microbiome.</title>
        <authorList>
            <person name="Shade A."/>
        </authorList>
    </citation>
    <scope>NUCLEOTIDE SEQUENCE [LARGE SCALE GENOMIC DNA]</scope>
    <source>
        <strain evidence="4 5">SORGH_AS_1126</strain>
    </source>
</reference>
<dbReference type="InterPro" id="IPR032623">
    <property type="entry name" value="FecR_N"/>
</dbReference>
<proteinExistence type="predicted"/>
<dbReference type="PIRSF" id="PIRSF018266">
    <property type="entry name" value="FecR"/>
    <property type="match status" value="1"/>
</dbReference>
<dbReference type="RefSeq" id="WP_306929322.1">
    <property type="nucleotide sequence ID" value="NZ_JAUTBL010000001.1"/>
</dbReference>
<dbReference type="Pfam" id="PF16220">
    <property type="entry name" value="DUF4880"/>
    <property type="match status" value="1"/>
</dbReference>
<dbReference type="PANTHER" id="PTHR30273:SF2">
    <property type="entry name" value="PROTEIN FECR"/>
    <property type="match status" value="1"/>
</dbReference>
<keyword evidence="1 4" id="KW-0812">Transmembrane</keyword>
<accession>A0ABU0UGI8</accession>
<evidence type="ECO:0000259" key="3">
    <source>
        <dbReference type="Pfam" id="PF16220"/>
    </source>
</evidence>
<organism evidence="4 5">
    <name type="scientific">Agrobacterium larrymoorei</name>
    <dbReference type="NCBI Taxonomy" id="160699"/>
    <lineage>
        <taxon>Bacteria</taxon>
        <taxon>Pseudomonadati</taxon>
        <taxon>Pseudomonadota</taxon>
        <taxon>Alphaproteobacteria</taxon>
        <taxon>Hyphomicrobiales</taxon>
        <taxon>Rhizobiaceae</taxon>
        <taxon>Rhizobium/Agrobacterium group</taxon>
        <taxon>Agrobacterium</taxon>
    </lineage>
</organism>
<evidence type="ECO:0000256" key="1">
    <source>
        <dbReference type="SAM" id="Phobius"/>
    </source>
</evidence>
<gene>
    <name evidence="4" type="ORF">QE408_001184</name>
</gene>
<evidence type="ECO:0000259" key="2">
    <source>
        <dbReference type="Pfam" id="PF04773"/>
    </source>
</evidence>
<sequence>MDERSEALRQQALTWITRLSSGEATQEDAKALASWRQRSAEHEAAFRDQARLWRDMGHALEIERASKPVFSRRAVMTGAGVAASLAGVGFAASSFGLLPSIWSRSPDYLTSTGEQLTVTLPDNSRAFLDGGTSMALDFGGEKRGVELMSGAAVFEVASETMRPFTVTAGPGRLEAAEGSFSVSLDTDDVSVQCLSKRVTVHCLGSQLLAESHGLTYSQDGLGSVSDIDVATAAAWRRGLLVFENRALEDIVLDINRHRPGKVVIARPRLKTLRMSGVFHLNRPDEILAQLTQTLHVESFHLMGGVVILI</sequence>
<evidence type="ECO:0000313" key="5">
    <source>
        <dbReference type="Proteomes" id="UP001224781"/>
    </source>
</evidence>
<dbReference type="InterPro" id="IPR012373">
    <property type="entry name" value="Ferrdict_sens_TM"/>
</dbReference>
<keyword evidence="5" id="KW-1185">Reference proteome</keyword>
<name>A0ABU0UGI8_9HYPH</name>
<feature type="domain" description="FecR N-terminal" evidence="3">
    <location>
        <begin position="10"/>
        <end position="51"/>
    </location>
</feature>
<protein>
    <submittedName>
        <fullName evidence="4">Transmembrane sensor</fullName>
    </submittedName>
</protein>
<evidence type="ECO:0000313" key="4">
    <source>
        <dbReference type="EMBL" id="MDQ1184062.1"/>
    </source>
</evidence>
<dbReference type="EMBL" id="JAUTBL010000001">
    <property type="protein sequence ID" value="MDQ1184062.1"/>
    <property type="molecule type" value="Genomic_DNA"/>
</dbReference>
<dbReference type="Gene3D" id="3.55.50.30">
    <property type="match status" value="1"/>
</dbReference>